<dbReference type="AlphaFoldDB" id="X1H5C9"/>
<comment type="caution">
    <text evidence="1">The sequence shown here is derived from an EMBL/GenBank/DDBJ whole genome shotgun (WGS) entry which is preliminary data.</text>
</comment>
<feature type="non-terminal residue" evidence="1">
    <location>
        <position position="1"/>
    </location>
</feature>
<dbReference type="InterPro" id="IPR013431">
    <property type="entry name" value="Delta_60_rpt"/>
</dbReference>
<organism evidence="1">
    <name type="scientific">marine sediment metagenome</name>
    <dbReference type="NCBI Taxonomy" id="412755"/>
    <lineage>
        <taxon>unclassified sequences</taxon>
        <taxon>metagenomes</taxon>
        <taxon>ecological metagenomes</taxon>
    </lineage>
</organism>
<evidence type="ECO:0008006" key="2">
    <source>
        <dbReference type="Google" id="ProtNLM"/>
    </source>
</evidence>
<gene>
    <name evidence="1" type="ORF">S03H2_33555</name>
</gene>
<dbReference type="PANTHER" id="PTHR42754">
    <property type="entry name" value="ENDOGLUCANASE"/>
    <property type="match status" value="1"/>
</dbReference>
<protein>
    <recommendedName>
        <fullName evidence="2">Bulb-type lectin domain-containing protein</fullName>
    </recommendedName>
</protein>
<sequence length="285" mass="30864">DGGYIVAGFISFVFRGETDVWVLKLDSSGDIEWQRAYSGSNSDTAKSIQQTNEGGYIVAGYTESFGAGESDVLILKLSSSGDVEWQRTYGGSDGERVESIKQTNDGGYIAAGSTNANGAGLSDILILKLDSRGDIEWQKTYGESSGDGAYSIQQATDGGYIVAGYTYSFGAGERDFWVLKLSPDGNVEWQRSYGGANNDTAHSIQKTADGGYIAAGYTYSFGAGRDDFWVLKFDQVGNVEWEHTYGGSNWDRAFSIRQISGGEYLVSGYTWSYGDGLSDFFVIKI</sequence>
<name>X1H5C9_9ZZZZ</name>
<feature type="non-terminal residue" evidence="1">
    <location>
        <position position="285"/>
    </location>
</feature>
<dbReference type="EMBL" id="BARU01020428">
    <property type="protein sequence ID" value="GAH49049.1"/>
    <property type="molecule type" value="Genomic_DNA"/>
</dbReference>
<evidence type="ECO:0000313" key="1">
    <source>
        <dbReference type="EMBL" id="GAH49049.1"/>
    </source>
</evidence>
<proteinExistence type="predicted"/>
<dbReference type="PANTHER" id="PTHR42754:SF1">
    <property type="entry name" value="LIPOPROTEIN"/>
    <property type="match status" value="1"/>
</dbReference>
<dbReference type="Pfam" id="PF17164">
    <property type="entry name" value="DUF5122"/>
    <property type="match status" value="1"/>
</dbReference>
<dbReference type="Gene3D" id="2.80.10.50">
    <property type="match status" value="1"/>
</dbReference>
<accession>X1H5C9</accession>
<dbReference type="SUPFAM" id="SSF69304">
    <property type="entry name" value="Tricorn protease N-terminal domain"/>
    <property type="match status" value="1"/>
</dbReference>
<reference evidence="1" key="1">
    <citation type="journal article" date="2014" name="Front. Microbiol.">
        <title>High frequency of phylogenetically diverse reductive dehalogenase-homologous genes in deep subseafloor sedimentary metagenomes.</title>
        <authorList>
            <person name="Kawai M."/>
            <person name="Futagami T."/>
            <person name="Toyoda A."/>
            <person name="Takaki Y."/>
            <person name="Nishi S."/>
            <person name="Hori S."/>
            <person name="Arai W."/>
            <person name="Tsubouchi T."/>
            <person name="Morono Y."/>
            <person name="Uchiyama I."/>
            <person name="Ito T."/>
            <person name="Fujiyama A."/>
            <person name="Inagaki F."/>
            <person name="Takami H."/>
        </authorList>
    </citation>
    <scope>NUCLEOTIDE SEQUENCE</scope>
    <source>
        <strain evidence="1">Expedition CK06-06</strain>
    </source>
</reference>